<feature type="transmembrane region" description="Helical" evidence="6">
    <location>
        <begin position="109"/>
        <end position="129"/>
    </location>
</feature>
<feature type="transmembrane region" description="Helical" evidence="6">
    <location>
        <begin position="167"/>
        <end position="191"/>
    </location>
</feature>
<dbReference type="SUPFAM" id="SSF103473">
    <property type="entry name" value="MFS general substrate transporter"/>
    <property type="match status" value="1"/>
</dbReference>
<keyword evidence="3 6" id="KW-0812">Transmembrane</keyword>
<keyword evidence="4 6" id="KW-1133">Transmembrane helix</keyword>
<proteinExistence type="predicted"/>
<dbReference type="GO" id="GO:0005886">
    <property type="term" value="C:plasma membrane"/>
    <property type="evidence" value="ECO:0007669"/>
    <property type="project" value="UniProtKB-SubCell"/>
</dbReference>
<evidence type="ECO:0000256" key="2">
    <source>
        <dbReference type="ARBA" id="ARBA00022475"/>
    </source>
</evidence>
<comment type="caution">
    <text evidence="8">The sequence shown here is derived from an EMBL/GenBank/DDBJ whole genome shotgun (WGS) entry which is preliminary data.</text>
</comment>
<feature type="transmembrane region" description="Helical" evidence="6">
    <location>
        <begin position="300"/>
        <end position="319"/>
    </location>
</feature>
<feature type="domain" description="Major facilitator superfamily (MFS) profile" evidence="7">
    <location>
        <begin position="13"/>
        <end position="386"/>
    </location>
</feature>
<organism evidence="8 9">
    <name type="scientific">Aquicoccus porphyridii</name>
    <dbReference type="NCBI Taxonomy" id="1852029"/>
    <lineage>
        <taxon>Bacteria</taxon>
        <taxon>Pseudomonadati</taxon>
        <taxon>Pseudomonadota</taxon>
        <taxon>Alphaproteobacteria</taxon>
        <taxon>Rhodobacterales</taxon>
        <taxon>Paracoccaceae</taxon>
        <taxon>Aquicoccus</taxon>
    </lineage>
</organism>
<dbReference type="InterPro" id="IPR036259">
    <property type="entry name" value="MFS_trans_sf"/>
</dbReference>
<dbReference type="InterPro" id="IPR050189">
    <property type="entry name" value="MFS_Efflux_Transporters"/>
</dbReference>
<evidence type="ECO:0000256" key="4">
    <source>
        <dbReference type="ARBA" id="ARBA00022989"/>
    </source>
</evidence>
<dbReference type="Gene3D" id="1.20.1250.20">
    <property type="entry name" value="MFS general substrate transporter like domains"/>
    <property type="match status" value="1"/>
</dbReference>
<protein>
    <submittedName>
        <fullName evidence="8">MFS transporter</fullName>
    </submittedName>
</protein>
<accession>A0A5A9YZM2</accession>
<evidence type="ECO:0000256" key="1">
    <source>
        <dbReference type="ARBA" id="ARBA00004651"/>
    </source>
</evidence>
<name>A0A5A9YZM2_9RHOB</name>
<feature type="transmembrane region" description="Helical" evidence="6">
    <location>
        <begin position="331"/>
        <end position="352"/>
    </location>
</feature>
<evidence type="ECO:0000256" key="3">
    <source>
        <dbReference type="ARBA" id="ARBA00022692"/>
    </source>
</evidence>
<reference evidence="8 9" key="1">
    <citation type="submission" date="2019-07" db="EMBL/GenBank/DDBJ databases">
        <title>Aquicoccus porphyridii gen. nov., sp. nov., isolated from a small marine red alga, Porphyridium marinum.</title>
        <authorList>
            <person name="Liu L."/>
        </authorList>
    </citation>
    <scope>NUCLEOTIDE SEQUENCE [LARGE SCALE GENOMIC DNA]</scope>
    <source>
        <strain evidence="8 9">L1 8-17</strain>
    </source>
</reference>
<gene>
    <name evidence="8" type="ORF">FLO80_17620</name>
</gene>
<feature type="transmembrane region" description="Helical" evidence="6">
    <location>
        <begin position="79"/>
        <end position="97"/>
    </location>
</feature>
<evidence type="ECO:0000256" key="5">
    <source>
        <dbReference type="ARBA" id="ARBA00023136"/>
    </source>
</evidence>
<keyword evidence="5 6" id="KW-0472">Membrane</keyword>
<keyword evidence="2" id="KW-1003">Cell membrane</keyword>
<evidence type="ECO:0000259" key="7">
    <source>
        <dbReference type="PROSITE" id="PS50850"/>
    </source>
</evidence>
<dbReference type="PANTHER" id="PTHR43124">
    <property type="entry name" value="PURINE EFFLUX PUMP PBUE"/>
    <property type="match status" value="1"/>
</dbReference>
<dbReference type="AlphaFoldDB" id="A0A5A9YZM2"/>
<dbReference type="InterPro" id="IPR020846">
    <property type="entry name" value="MFS_dom"/>
</dbReference>
<evidence type="ECO:0000313" key="9">
    <source>
        <dbReference type="Proteomes" id="UP000325291"/>
    </source>
</evidence>
<dbReference type="PANTHER" id="PTHR43124:SF10">
    <property type="entry name" value="PURINE EFFLUX PUMP PBUE"/>
    <property type="match status" value="1"/>
</dbReference>
<comment type="subcellular location">
    <subcellularLocation>
        <location evidence="1">Cell membrane</location>
        <topology evidence="1">Multi-pass membrane protein</topology>
    </subcellularLocation>
</comment>
<dbReference type="EMBL" id="VINQ01000017">
    <property type="protein sequence ID" value="KAA0910298.1"/>
    <property type="molecule type" value="Genomic_DNA"/>
</dbReference>
<feature type="transmembrane region" description="Helical" evidence="6">
    <location>
        <begin position="246"/>
        <end position="264"/>
    </location>
</feature>
<dbReference type="GO" id="GO:0022857">
    <property type="term" value="F:transmembrane transporter activity"/>
    <property type="evidence" value="ECO:0007669"/>
    <property type="project" value="InterPro"/>
</dbReference>
<feature type="transmembrane region" description="Helical" evidence="6">
    <location>
        <begin position="212"/>
        <end position="234"/>
    </location>
</feature>
<keyword evidence="9" id="KW-1185">Reference proteome</keyword>
<feature type="transmembrane region" description="Helical" evidence="6">
    <location>
        <begin position="141"/>
        <end position="161"/>
    </location>
</feature>
<feature type="transmembrane region" description="Helical" evidence="6">
    <location>
        <begin position="51"/>
        <end position="72"/>
    </location>
</feature>
<feature type="transmembrane region" description="Helical" evidence="6">
    <location>
        <begin position="12"/>
        <end position="39"/>
    </location>
</feature>
<evidence type="ECO:0000313" key="8">
    <source>
        <dbReference type="EMBL" id="KAA0910298.1"/>
    </source>
</evidence>
<dbReference type="Pfam" id="PF07690">
    <property type="entry name" value="MFS_1"/>
    <property type="match status" value="1"/>
</dbReference>
<feature type="transmembrane region" description="Helical" evidence="6">
    <location>
        <begin position="276"/>
        <end position="294"/>
    </location>
</feature>
<dbReference type="PROSITE" id="PS50850">
    <property type="entry name" value="MFS"/>
    <property type="match status" value="1"/>
</dbReference>
<feature type="transmembrane region" description="Helical" evidence="6">
    <location>
        <begin position="358"/>
        <end position="382"/>
    </location>
</feature>
<dbReference type="CDD" id="cd17324">
    <property type="entry name" value="MFS_NepI_like"/>
    <property type="match status" value="1"/>
</dbReference>
<dbReference type="InterPro" id="IPR011701">
    <property type="entry name" value="MFS"/>
</dbReference>
<sequence>MLAADERPGAGLVIPLLSAANFIIGIGAFLVIGILSPMVADLGVSAARGGWIMTSYALGYAVLSPILVSLTGGVGRRRVIAGGLVAFALASALSALAPNDIVLNLARVLAAAGAGVVTPVAAAVAAGLSGPGRQGRALASVFFGLTMAQVVGVPVGSFLAYMLGWRAAFWVVSGLALPVALAVWVMIPAGLSFRPVTLRDLRQVLTDMRQMAVILFTASFLGAIYVVYTFFSPILTETMGFGRNEMTLALVIYGVGAVAGNLMSGRMSDAIGPFRTLLIVSGSQVILMPVFSILPLPVWQVYLFLFLWPAFGWSFMAAQQARLMRMGPERAPVLMALNAASIYVGAALGSALGGLVLAGWGMAALGLGGAAAAAWAMLHLVVTRGREDGARSE</sequence>
<dbReference type="Proteomes" id="UP000325291">
    <property type="component" value="Unassembled WGS sequence"/>
</dbReference>
<dbReference type="RefSeq" id="WP_111364797.1">
    <property type="nucleotide sequence ID" value="NZ_VINQ01000017.1"/>
</dbReference>
<evidence type="ECO:0000256" key="6">
    <source>
        <dbReference type="SAM" id="Phobius"/>
    </source>
</evidence>